<gene>
    <name evidence="3" type="ORF">PXEA_LOCUS25922</name>
</gene>
<dbReference type="Proteomes" id="UP000784294">
    <property type="component" value="Unassembled WGS sequence"/>
</dbReference>
<name>A0A3S5CSB5_9PLAT</name>
<evidence type="ECO:0000313" key="3">
    <source>
        <dbReference type="EMBL" id="VEL32482.1"/>
    </source>
</evidence>
<sequence>MVNTDKAVESEHRANQLQIRLTNLESRASDREADMKDRIRLLEERLVAITEATLLSSSSKADLSSASTSRGDLPIASPDVSPFISPNDSASDICVEKMLSQPTTNASGPVAVNPEKNMLLSVALLAEVN</sequence>
<reference evidence="3" key="1">
    <citation type="submission" date="2018-11" db="EMBL/GenBank/DDBJ databases">
        <authorList>
            <consortium name="Pathogen Informatics"/>
        </authorList>
    </citation>
    <scope>NUCLEOTIDE SEQUENCE</scope>
</reference>
<evidence type="ECO:0000256" key="2">
    <source>
        <dbReference type="SAM" id="MobiDB-lite"/>
    </source>
</evidence>
<dbReference type="AlphaFoldDB" id="A0A3S5CSB5"/>
<feature type="region of interest" description="Disordered" evidence="2">
    <location>
        <begin position="56"/>
        <end position="84"/>
    </location>
</feature>
<protein>
    <submittedName>
        <fullName evidence="3">Uncharacterized protein</fullName>
    </submittedName>
</protein>
<accession>A0A3S5CSB5</accession>
<organism evidence="3 4">
    <name type="scientific">Protopolystoma xenopodis</name>
    <dbReference type="NCBI Taxonomy" id="117903"/>
    <lineage>
        <taxon>Eukaryota</taxon>
        <taxon>Metazoa</taxon>
        <taxon>Spiralia</taxon>
        <taxon>Lophotrochozoa</taxon>
        <taxon>Platyhelminthes</taxon>
        <taxon>Monogenea</taxon>
        <taxon>Polyopisthocotylea</taxon>
        <taxon>Polystomatidea</taxon>
        <taxon>Polystomatidae</taxon>
        <taxon>Protopolystoma</taxon>
    </lineage>
</organism>
<feature type="compositionally biased region" description="Low complexity" evidence="2">
    <location>
        <begin position="56"/>
        <end position="69"/>
    </location>
</feature>
<evidence type="ECO:0000313" key="4">
    <source>
        <dbReference type="Proteomes" id="UP000784294"/>
    </source>
</evidence>
<evidence type="ECO:0000256" key="1">
    <source>
        <dbReference type="SAM" id="Coils"/>
    </source>
</evidence>
<keyword evidence="4" id="KW-1185">Reference proteome</keyword>
<dbReference type="EMBL" id="CAAALY010244228">
    <property type="protein sequence ID" value="VEL32482.1"/>
    <property type="molecule type" value="Genomic_DNA"/>
</dbReference>
<feature type="coiled-coil region" evidence="1">
    <location>
        <begin position="7"/>
        <end position="34"/>
    </location>
</feature>
<comment type="caution">
    <text evidence="3">The sequence shown here is derived from an EMBL/GenBank/DDBJ whole genome shotgun (WGS) entry which is preliminary data.</text>
</comment>
<proteinExistence type="predicted"/>
<keyword evidence="1" id="KW-0175">Coiled coil</keyword>